<accession>A0AAE3LRS8</accession>
<dbReference type="AlphaFoldDB" id="A0AAE3LRS8"/>
<evidence type="ECO:0000313" key="1">
    <source>
        <dbReference type="EMBL" id="MCV6824774.1"/>
    </source>
</evidence>
<reference evidence="1" key="1">
    <citation type="submission" date="2022-10" db="EMBL/GenBank/DDBJ databases">
        <authorList>
            <person name="Yue Y."/>
        </authorList>
    </citation>
    <scope>NUCLEOTIDE SEQUENCE</scope>
    <source>
        <strain evidence="1">Z654</strain>
    </source>
</reference>
<gene>
    <name evidence="1" type="ORF">OH136_09425</name>
</gene>
<proteinExistence type="predicted"/>
<evidence type="ECO:0000313" key="2">
    <source>
        <dbReference type="Proteomes" id="UP001208041"/>
    </source>
</evidence>
<sequence>MDQFRAFFQLRSILLEMEQDLGLDKLAQSEIDIFLAARSLTENEGDVVASDQIRNHSLTKSIAQATYHRSLRSLLEKGMIKKAAGSKSKSYVVNMNPEIVLKNA</sequence>
<organism evidence="1 2">
    <name type="scientific">Halocynthiibacter halioticoli</name>
    <dbReference type="NCBI Taxonomy" id="2986804"/>
    <lineage>
        <taxon>Bacteria</taxon>
        <taxon>Pseudomonadati</taxon>
        <taxon>Pseudomonadota</taxon>
        <taxon>Alphaproteobacteria</taxon>
        <taxon>Rhodobacterales</taxon>
        <taxon>Paracoccaceae</taxon>
        <taxon>Halocynthiibacter</taxon>
    </lineage>
</organism>
<dbReference type="RefSeq" id="WP_263953626.1">
    <property type="nucleotide sequence ID" value="NZ_JAOYFC010000002.1"/>
</dbReference>
<name>A0AAE3LRS8_9RHOB</name>
<dbReference type="Proteomes" id="UP001208041">
    <property type="component" value="Unassembled WGS sequence"/>
</dbReference>
<dbReference type="EMBL" id="JAOYFC010000002">
    <property type="protein sequence ID" value="MCV6824774.1"/>
    <property type="molecule type" value="Genomic_DNA"/>
</dbReference>
<comment type="caution">
    <text evidence="1">The sequence shown here is derived from an EMBL/GenBank/DDBJ whole genome shotgun (WGS) entry which is preliminary data.</text>
</comment>
<keyword evidence="2" id="KW-1185">Reference proteome</keyword>
<protein>
    <submittedName>
        <fullName evidence="1">Uncharacterized protein</fullName>
    </submittedName>
</protein>